<comment type="subcellular location">
    <subcellularLocation>
        <location evidence="1 8">Cell outer membrane</location>
        <topology evidence="1 8">Multi-pass membrane protein</topology>
    </subcellularLocation>
</comment>
<comment type="caution">
    <text evidence="13">The sequence shown here is derived from an EMBL/GenBank/DDBJ whole genome shotgun (WGS) entry which is preliminary data.</text>
</comment>
<feature type="domain" description="TonB-dependent receptor plug" evidence="12">
    <location>
        <begin position="71"/>
        <end position="170"/>
    </location>
</feature>
<proteinExistence type="inferred from homology"/>
<dbReference type="RefSeq" id="WP_250604525.1">
    <property type="nucleotide sequence ID" value="NZ_JAMOKX010000005.1"/>
</dbReference>
<gene>
    <name evidence="13" type="ORF">NCR95_06200</name>
</gene>
<dbReference type="InterPro" id="IPR036942">
    <property type="entry name" value="Beta-barrel_TonB_sf"/>
</dbReference>
<keyword evidence="3 8" id="KW-1134">Transmembrane beta strand</keyword>
<dbReference type="Gene3D" id="2.40.170.20">
    <property type="entry name" value="TonB-dependent receptor, beta-barrel domain"/>
    <property type="match status" value="1"/>
</dbReference>
<name>A0ABT0TUZ6_9HELI</name>
<evidence type="ECO:0000313" key="14">
    <source>
        <dbReference type="Proteomes" id="UP001057522"/>
    </source>
</evidence>
<keyword evidence="4 8" id="KW-0812">Transmembrane</keyword>
<evidence type="ECO:0000256" key="1">
    <source>
        <dbReference type="ARBA" id="ARBA00004571"/>
    </source>
</evidence>
<evidence type="ECO:0000256" key="6">
    <source>
        <dbReference type="ARBA" id="ARBA00023136"/>
    </source>
</evidence>
<dbReference type="PANTHER" id="PTHR30069:SF27">
    <property type="entry name" value="BLL4766 PROTEIN"/>
    <property type="match status" value="1"/>
</dbReference>
<evidence type="ECO:0000259" key="11">
    <source>
        <dbReference type="Pfam" id="PF00593"/>
    </source>
</evidence>
<dbReference type="PROSITE" id="PS52016">
    <property type="entry name" value="TONB_DEPENDENT_REC_3"/>
    <property type="match status" value="1"/>
</dbReference>
<evidence type="ECO:0000256" key="4">
    <source>
        <dbReference type="ARBA" id="ARBA00022692"/>
    </source>
</evidence>
<sequence length="662" mass="74453">MRKRKHLQPRGFRKKYFSLAAILALNSTLLAQSQNIALNEKSSQSQDSQSLKLSIIHADEFVENADFKEEFSAEEIKQSNAQNVYEFLNLHSLLKTTPSYGNPYTQNIDLRGFGQNAHKNLAIIVDGIRINNIDSAPVSLSSIPLDSIQKIEIIRGKGMTKYGNGAVSGVLKITTTRKEGGTINLGYSSYDTLNSQMTARYVGDTLNIGFYGQYQHSQGARKITQGSDEKDGNYNKNSGISLFYYPNDSLILKASANYSKYGIKYADPLTKEQFDKDPSQAPAPSPWGGDSFSHQKRWDLYHNFGLTYYAQNGVTTDINFGGNRNESDYVNSPNALYVGKGLYGNFNTAYKNDSYLAEIGGEIKQSQRINNNVKAEVSEMLLYLSGEKYLGKSTLNLGINTQRVINKQTNLYSRDENLIGGELGYHYQIHPQISVFTSYSRTFVTPNVDWLFRYDRITSALLPNTLIEPATFDTFQIGTDMIVGIHKLSGSVFYIQGHDENYFGLNKITGISNTNQTLGKTRRIGGEVKFITYFLQNLYSTLSYAYVDATMQGNEGYKGNTIPGVSKHTFVTSLNYLPIPNLNLGISYKYGSRAYDYNDYDNVLTKMPNYQSLNATLSYTLKDFEIYAFANNLTNHKNALVVEKYYPYEFETTFGGGVKYKF</sequence>
<dbReference type="Pfam" id="PF07715">
    <property type="entry name" value="Plug"/>
    <property type="match status" value="1"/>
</dbReference>
<evidence type="ECO:0000256" key="9">
    <source>
        <dbReference type="RuleBase" id="RU003357"/>
    </source>
</evidence>
<feature type="domain" description="TonB-dependent receptor-like beta-barrel" evidence="11">
    <location>
        <begin position="192"/>
        <end position="633"/>
    </location>
</feature>
<dbReference type="InterPro" id="IPR039426">
    <property type="entry name" value="TonB-dep_rcpt-like"/>
</dbReference>
<evidence type="ECO:0000259" key="12">
    <source>
        <dbReference type="Pfam" id="PF07715"/>
    </source>
</evidence>
<comment type="similarity">
    <text evidence="8 9">Belongs to the TonB-dependent receptor family.</text>
</comment>
<dbReference type="EMBL" id="JAMOKX010000005">
    <property type="protein sequence ID" value="MCL9819752.1"/>
    <property type="molecule type" value="Genomic_DNA"/>
</dbReference>
<reference evidence="13" key="1">
    <citation type="submission" date="2022-06" db="EMBL/GenBank/DDBJ databases">
        <title>Helicobacter colisuis sp. nov.</title>
        <authorList>
            <person name="Papic B."/>
            <person name="Gruntar I."/>
        </authorList>
    </citation>
    <scope>NUCLEOTIDE SEQUENCE</scope>
    <source>
        <strain evidence="13">11154-15</strain>
    </source>
</reference>
<dbReference type="PANTHER" id="PTHR30069">
    <property type="entry name" value="TONB-DEPENDENT OUTER MEMBRANE RECEPTOR"/>
    <property type="match status" value="1"/>
</dbReference>
<feature type="signal peptide" evidence="10">
    <location>
        <begin position="1"/>
        <end position="31"/>
    </location>
</feature>
<protein>
    <submittedName>
        <fullName evidence="13">TonB-dependent receptor</fullName>
    </submittedName>
</protein>
<evidence type="ECO:0000256" key="8">
    <source>
        <dbReference type="PROSITE-ProRule" id="PRU01360"/>
    </source>
</evidence>
<keyword evidence="7 8" id="KW-0998">Cell outer membrane</keyword>
<keyword evidence="13" id="KW-0675">Receptor</keyword>
<keyword evidence="5 9" id="KW-0798">TonB box</keyword>
<evidence type="ECO:0000256" key="5">
    <source>
        <dbReference type="ARBA" id="ARBA00023077"/>
    </source>
</evidence>
<dbReference type="Proteomes" id="UP001057522">
    <property type="component" value="Unassembled WGS sequence"/>
</dbReference>
<evidence type="ECO:0000313" key="13">
    <source>
        <dbReference type="EMBL" id="MCL9819752.1"/>
    </source>
</evidence>
<evidence type="ECO:0000256" key="7">
    <source>
        <dbReference type="ARBA" id="ARBA00023237"/>
    </source>
</evidence>
<dbReference type="Gene3D" id="2.170.130.10">
    <property type="entry name" value="TonB-dependent receptor, plug domain"/>
    <property type="match status" value="1"/>
</dbReference>
<feature type="chain" id="PRO_5045844015" evidence="10">
    <location>
        <begin position="32"/>
        <end position="662"/>
    </location>
</feature>
<evidence type="ECO:0000256" key="3">
    <source>
        <dbReference type="ARBA" id="ARBA00022452"/>
    </source>
</evidence>
<dbReference type="InterPro" id="IPR000531">
    <property type="entry name" value="Beta-barrel_TonB"/>
</dbReference>
<keyword evidence="10" id="KW-0732">Signal</keyword>
<dbReference type="InterPro" id="IPR037066">
    <property type="entry name" value="Plug_dom_sf"/>
</dbReference>
<dbReference type="InterPro" id="IPR012910">
    <property type="entry name" value="Plug_dom"/>
</dbReference>
<keyword evidence="2 8" id="KW-0813">Transport</keyword>
<evidence type="ECO:0000256" key="2">
    <source>
        <dbReference type="ARBA" id="ARBA00022448"/>
    </source>
</evidence>
<accession>A0ABT0TUZ6</accession>
<evidence type="ECO:0000256" key="10">
    <source>
        <dbReference type="SAM" id="SignalP"/>
    </source>
</evidence>
<keyword evidence="14" id="KW-1185">Reference proteome</keyword>
<dbReference type="SUPFAM" id="SSF56935">
    <property type="entry name" value="Porins"/>
    <property type="match status" value="1"/>
</dbReference>
<dbReference type="Pfam" id="PF00593">
    <property type="entry name" value="TonB_dep_Rec_b-barrel"/>
    <property type="match status" value="1"/>
</dbReference>
<keyword evidence="6 8" id="KW-0472">Membrane</keyword>
<organism evidence="13 14">
    <name type="scientific">Helicobacter colisuis</name>
    <dbReference type="NCBI Taxonomy" id="2949739"/>
    <lineage>
        <taxon>Bacteria</taxon>
        <taxon>Pseudomonadati</taxon>
        <taxon>Campylobacterota</taxon>
        <taxon>Epsilonproteobacteria</taxon>
        <taxon>Campylobacterales</taxon>
        <taxon>Helicobacteraceae</taxon>
        <taxon>Helicobacter</taxon>
    </lineage>
</organism>